<dbReference type="Proteomes" id="UP000051952">
    <property type="component" value="Unassembled WGS sequence"/>
</dbReference>
<dbReference type="InterPro" id="IPR011042">
    <property type="entry name" value="6-blade_b-propeller_TolB-like"/>
</dbReference>
<dbReference type="VEuPathDB" id="TriTrypDB:BSAL_89220"/>
<evidence type="ECO:0000313" key="2">
    <source>
        <dbReference type="Proteomes" id="UP000051952"/>
    </source>
</evidence>
<evidence type="ECO:0000313" key="1">
    <source>
        <dbReference type="EMBL" id="CUG85029.1"/>
    </source>
</evidence>
<dbReference type="OrthoDB" id="273823at2759"/>
<dbReference type="AlphaFoldDB" id="A0A0S4J2K4"/>
<dbReference type="PANTHER" id="PTHR46388">
    <property type="entry name" value="NHL REPEAT-CONTAINING PROTEIN 2"/>
    <property type="match status" value="1"/>
</dbReference>
<reference evidence="2" key="1">
    <citation type="submission" date="2015-09" db="EMBL/GenBank/DDBJ databases">
        <authorList>
            <consortium name="Pathogen Informatics"/>
        </authorList>
    </citation>
    <scope>NUCLEOTIDE SEQUENCE [LARGE SCALE GENOMIC DNA]</scope>
    <source>
        <strain evidence="2">Lake Konstanz</strain>
    </source>
</reference>
<feature type="non-terminal residue" evidence="1">
    <location>
        <position position="401"/>
    </location>
</feature>
<dbReference type="Gene3D" id="2.120.10.30">
    <property type="entry name" value="TolB, C-terminal domain"/>
    <property type="match status" value="2"/>
</dbReference>
<accession>A0A0S4J2K4</accession>
<organism evidence="1 2">
    <name type="scientific">Bodo saltans</name>
    <name type="common">Flagellated protozoan</name>
    <dbReference type="NCBI Taxonomy" id="75058"/>
    <lineage>
        <taxon>Eukaryota</taxon>
        <taxon>Discoba</taxon>
        <taxon>Euglenozoa</taxon>
        <taxon>Kinetoplastea</taxon>
        <taxon>Metakinetoplastina</taxon>
        <taxon>Eubodonida</taxon>
        <taxon>Bodonidae</taxon>
        <taxon>Bodo</taxon>
    </lineage>
</organism>
<protein>
    <submittedName>
        <fullName evidence="1">Membrane-associated protein, putative</fullName>
    </submittedName>
</protein>
<sequence length="401" mass="42750">MLELRTVRRCCGISVHHLVLCMWVATVTLGAVTVVTVHPAAPCAFDLSVDASNNIYYVSDELCSLYKIPAGEHVAAPQLIAGGASKTACTFNDATGSAARFYYPRGIAIDLVNNLAYIGDTFNDRIRKVDLATTVVTTFVGSGLSYPTGVVYYMPSSGTAAVLYVADFGNDAVKKIPIATGTASLVVSMYSCSYLAISMDGAYLYVTRAHAVIRVQTSNNAMTTLAGVASDDSNSFVDSSTGTSARFNYPRGIALVANDSALVVADRSNLRIRRVELTAPYKVSTMSGSSTSGTADGTSATFREPTGGKWYCNVTMLQCGFLIADYGDYGAPASAIRFVAMEVYTPPTTTSTIAPTTTTTVAPTTTTTVAPTTTTTVAPTKKKRWQLRAWCLLQLKREWRV</sequence>
<dbReference type="SUPFAM" id="SSF63825">
    <property type="entry name" value="YWTD domain"/>
    <property type="match status" value="1"/>
</dbReference>
<proteinExistence type="predicted"/>
<dbReference type="EMBL" id="CYKH01001138">
    <property type="protein sequence ID" value="CUG85029.1"/>
    <property type="molecule type" value="Genomic_DNA"/>
</dbReference>
<gene>
    <name evidence="1" type="ORF">BSAL_89220</name>
</gene>
<keyword evidence="2" id="KW-1185">Reference proteome</keyword>
<name>A0A0S4J2K4_BODSA</name>
<dbReference type="PANTHER" id="PTHR46388:SF2">
    <property type="entry name" value="NHL REPEAT-CONTAINING PROTEIN 2"/>
    <property type="match status" value="1"/>
</dbReference>